<gene>
    <name evidence="1" type="ORF">CDG68_16960</name>
</gene>
<proteinExistence type="predicted"/>
<evidence type="ECO:0000313" key="1">
    <source>
        <dbReference type="EMBL" id="AYO55241.1"/>
    </source>
</evidence>
<sequence>MKKLIKLMADYQCYPLWEYDELGLIGNLNPECLPISRSLIDRLDNWSSLYDKTLCLDNPIESGFSSYEDELYFKAMGEGLAKELKDELEGKYNIIYNIN</sequence>
<organism evidence="1 2">
    <name type="scientific">Acinetobacter wuhouensis</name>
    <dbReference type="NCBI Taxonomy" id="1879050"/>
    <lineage>
        <taxon>Bacteria</taxon>
        <taxon>Pseudomonadati</taxon>
        <taxon>Pseudomonadota</taxon>
        <taxon>Gammaproteobacteria</taxon>
        <taxon>Moraxellales</taxon>
        <taxon>Moraxellaceae</taxon>
        <taxon>Acinetobacter</taxon>
    </lineage>
</organism>
<dbReference type="RefSeq" id="WP_087554609.1">
    <property type="nucleotide sequence ID" value="NZ_CP033133.1"/>
</dbReference>
<dbReference type="EMBL" id="CP033133">
    <property type="protein sequence ID" value="AYO55241.1"/>
    <property type="molecule type" value="Genomic_DNA"/>
</dbReference>
<dbReference type="Proteomes" id="UP000279962">
    <property type="component" value="Chromosome"/>
</dbReference>
<evidence type="ECO:0000313" key="2">
    <source>
        <dbReference type="Proteomes" id="UP000279962"/>
    </source>
</evidence>
<accession>A0A3G2T593</accession>
<dbReference type="AlphaFoldDB" id="A0A3G2T593"/>
<protein>
    <submittedName>
        <fullName evidence="1">Uncharacterized protein</fullName>
    </submittedName>
</protein>
<name>A0A3G2T593_9GAMM</name>
<reference evidence="1 2" key="1">
    <citation type="submission" date="2018-10" db="EMBL/GenBank/DDBJ databases">
        <title>The complete genome of Acinetobacter wuhouensis strain WCHAW010062.</title>
        <authorList>
            <person name="Hu Y."/>
            <person name="Long H."/>
            <person name="Feng Y."/>
            <person name="Zong Z."/>
        </authorList>
    </citation>
    <scope>NUCLEOTIDE SEQUENCE [LARGE SCALE GENOMIC DNA]</scope>
    <source>
        <strain evidence="1 2">WCHAW010062</strain>
    </source>
</reference>